<dbReference type="PROSITE" id="PS00463">
    <property type="entry name" value="ZN2_CY6_FUNGAL_1"/>
    <property type="match status" value="1"/>
</dbReference>
<keyword evidence="5" id="KW-1185">Reference proteome</keyword>
<feature type="compositionally biased region" description="Pro residues" evidence="2">
    <location>
        <begin position="328"/>
        <end position="345"/>
    </location>
</feature>
<feature type="compositionally biased region" description="Polar residues" evidence="2">
    <location>
        <begin position="37"/>
        <end position="51"/>
    </location>
</feature>
<feature type="compositionally biased region" description="Low complexity" evidence="2">
    <location>
        <begin position="196"/>
        <end position="212"/>
    </location>
</feature>
<dbReference type="CDD" id="cd00067">
    <property type="entry name" value="GAL4"/>
    <property type="match status" value="1"/>
</dbReference>
<dbReference type="GO" id="GO:0008270">
    <property type="term" value="F:zinc ion binding"/>
    <property type="evidence" value="ECO:0007669"/>
    <property type="project" value="InterPro"/>
</dbReference>
<reference evidence="4" key="1">
    <citation type="submission" date="2023-06" db="EMBL/GenBank/DDBJ databases">
        <title>Genome-scale phylogeny and comparative genomics of the fungal order Sordariales.</title>
        <authorList>
            <consortium name="Lawrence Berkeley National Laboratory"/>
            <person name="Hensen N."/>
            <person name="Bonometti L."/>
            <person name="Westerberg I."/>
            <person name="Brannstrom I.O."/>
            <person name="Guillou S."/>
            <person name="Cros-Aarteil S."/>
            <person name="Calhoun S."/>
            <person name="Haridas S."/>
            <person name="Kuo A."/>
            <person name="Mondo S."/>
            <person name="Pangilinan J."/>
            <person name="Riley R."/>
            <person name="LaButti K."/>
            <person name="Andreopoulos B."/>
            <person name="Lipzen A."/>
            <person name="Chen C."/>
            <person name="Yanf M."/>
            <person name="Daum C."/>
            <person name="Ng V."/>
            <person name="Clum A."/>
            <person name="Steindorff A."/>
            <person name="Ohm R."/>
            <person name="Martin F."/>
            <person name="Silar P."/>
            <person name="Natvig D."/>
            <person name="Lalanne C."/>
            <person name="Gautier V."/>
            <person name="Ament-velasquez S.L."/>
            <person name="Kruys A."/>
            <person name="Hutchinson M.I."/>
            <person name="Powell A.J."/>
            <person name="Barry K."/>
            <person name="Miller A.N."/>
            <person name="Grigoriev I.V."/>
            <person name="Debuchy R."/>
            <person name="Gladieux P."/>
            <person name="Thoren M.H."/>
            <person name="Johannesson H."/>
        </authorList>
    </citation>
    <scope>NUCLEOTIDE SEQUENCE</scope>
    <source>
        <strain evidence="4">SMH3391-2</strain>
    </source>
</reference>
<feature type="region of interest" description="Disordered" evidence="2">
    <location>
        <begin position="195"/>
        <end position="389"/>
    </location>
</feature>
<dbReference type="EMBL" id="JAULSR010000009">
    <property type="protein sequence ID" value="KAK0612322.1"/>
    <property type="molecule type" value="Genomic_DNA"/>
</dbReference>
<feature type="compositionally biased region" description="Low complexity" evidence="2">
    <location>
        <begin position="219"/>
        <end position="237"/>
    </location>
</feature>
<evidence type="ECO:0000259" key="3">
    <source>
        <dbReference type="PROSITE" id="PS50048"/>
    </source>
</evidence>
<dbReference type="InterPro" id="IPR036864">
    <property type="entry name" value="Zn2-C6_fun-type_DNA-bd_sf"/>
</dbReference>
<feature type="compositionally biased region" description="Basic and acidic residues" evidence="2">
    <location>
        <begin position="21"/>
        <end position="36"/>
    </location>
</feature>
<evidence type="ECO:0000256" key="1">
    <source>
        <dbReference type="ARBA" id="ARBA00023242"/>
    </source>
</evidence>
<feature type="compositionally biased region" description="Low complexity" evidence="2">
    <location>
        <begin position="346"/>
        <end position="355"/>
    </location>
</feature>
<keyword evidence="1" id="KW-0539">Nucleus</keyword>
<feature type="compositionally biased region" description="Polar residues" evidence="2">
    <location>
        <begin position="291"/>
        <end position="324"/>
    </location>
</feature>
<feature type="compositionally biased region" description="Low complexity" evidence="2">
    <location>
        <begin position="111"/>
        <end position="132"/>
    </location>
</feature>
<name>A0AA39TI67_9PEZI</name>
<evidence type="ECO:0000313" key="5">
    <source>
        <dbReference type="Proteomes" id="UP001174934"/>
    </source>
</evidence>
<feature type="region of interest" description="Disordered" evidence="2">
    <location>
        <begin position="1"/>
        <end position="132"/>
    </location>
</feature>
<dbReference type="PROSITE" id="PS50048">
    <property type="entry name" value="ZN2_CY6_FUNGAL_2"/>
    <property type="match status" value="1"/>
</dbReference>
<dbReference type="InterPro" id="IPR001138">
    <property type="entry name" value="Zn2Cys6_DnaBD"/>
</dbReference>
<evidence type="ECO:0000313" key="4">
    <source>
        <dbReference type="EMBL" id="KAK0612322.1"/>
    </source>
</evidence>
<feature type="compositionally biased region" description="Basic and acidic residues" evidence="2">
    <location>
        <begin position="376"/>
        <end position="389"/>
    </location>
</feature>
<proteinExistence type="predicted"/>
<dbReference type="Proteomes" id="UP001174934">
    <property type="component" value="Unassembled WGS sequence"/>
</dbReference>
<gene>
    <name evidence="4" type="ORF">B0T17DRAFT_511532</name>
</gene>
<feature type="compositionally biased region" description="Basic and acidic residues" evidence="2">
    <location>
        <begin position="253"/>
        <end position="273"/>
    </location>
</feature>
<dbReference type="AlphaFoldDB" id="A0AA39TI67"/>
<organism evidence="4 5">
    <name type="scientific">Bombardia bombarda</name>
    <dbReference type="NCBI Taxonomy" id="252184"/>
    <lineage>
        <taxon>Eukaryota</taxon>
        <taxon>Fungi</taxon>
        <taxon>Dikarya</taxon>
        <taxon>Ascomycota</taxon>
        <taxon>Pezizomycotina</taxon>
        <taxon>Sordariomycetes</taxon>
        <taxon>Sordariomycetidae</taxon>
        <taxon>Sordariales</taxon>
        <taxon>Lasiosphaeriaceae</taxon>
        <taxon>Bombardia</taxon>
    </lineage>
</organism>
<feature type="domain" description="Zn(2)-C6 fungal-type" evidence="3">
    <location>
        <begin position="136"/>
        <end position="170"/>
    </location>
</feature>
<feature type="compositionally biased region" description="Low complexity" evidence="2">
    <location>
        <begin position="90"/>
        <end position="99"/>
    </location>
</feature>
<accession>A0AA39TI67</accession>
<comment type="caution">
    <text evidence="4">The sequence shown here is derived from an EMBL/GenBank/DDBJ whole genome shotgun (WGS) entry which is preliminary data.</text>
</comment>
<sequence>MTLPSLQYPGQGQGGYSPDPRYPEQQKHSVEQRYQQDQRAWSSESPTNSNGYAPPDSRYQLAPVQSGHERRQGDQSYQGQPPQGRGGGYSSEPYPYSYPLQGPYPYADYSRGPGAPPQQGQQQQQPAAPRQRTSIACRYCRKRKIRCSGYANTINGKCINCDKLRIECIFQPVSSNASTAFVPVSAVPGGVPPGTPLYGAYGQPLHPSQGGHQPPPPQQQQQEQQQQQQQRLYQHSPPDYPSSLHSPTSHYPSYDDRDVSRRRARPAEEDHVMRLPPPTFPPDEDPRRRSPASNHSSGTPPTVYHSYQGSYDQNITSTPHRNSLSGPGGPPYPKSSQPQPQPQQQPQPKSQASGSNPMSLNHLIAPDNLDRGSNSDIDKSMLGKLDRRS</sequence>
<dbReference type="SUPFAM" id="SSF57701">
    <property type="entry name" value="Zn2/Cys6 DNA-binding domain"/>
    <property type="match status" value="1"/>
</dbReference>
<dbReference type="GO" id="GO:0000981">
    <property type="term" value="F:DNA-binding transcription factor activity, RNA polymerase II-specific"/>
    <property type="evidence" value="ECO:0007669"/>
    <property type="project" value="InterPro"/>
</dbReference>
<protein>
    <recommendedName>
        <fullName evidence="3">Zn(2)-C6 fungal-type domain-containing protein</fullName>
    </recommendedName>
</protein>
<dbReference type="Pfam" id="PF00172">
    <property type="entry name" value="Zn_clus"/>
    <property type="match status" value="1"/>
</dbReference>
<evidence type="ECO:0000256" key="2">
    <source>
        <dbReference type="SAM" id="MobiDB-lite"/>
    </source>
</evidence>
<dbReference type="Gene3D" id="4.10.240.10">
    <property type="entry name" value="Zn(2)-C6 fungal-type DNA-binding domain"/>
    <property type="match status" value="1"/>
</dbReference>
<feature type="compositionally biased region" description="Low complexity" evidence="2">
    <location>
        <begin position="1"/>
        <end position="10"/>
    </location>
</feature>
<dbReference type="SMART" id="SM00066">
    <property type="entry name" value="GAL4"/>
    <property type="match status" value="1"/>
</dbReference>